<proteinExistence type="predicted"/>
<dbReference type="EMBL" id="CABGHF010000015">
    <property type="protein sequence ID" value="VUS75008.1"/>
    <property type="molecule type" value="Genomic_DNA"/>
</dbReference>
<feature type="chain" id="PRO_5021755918" evidence="4">
    <location>
        <begin position="25"/>
        <end position="556"/>
    </location>
</feature>
<keyword evidence="1" id="KW-0472">Membrane</keyword>
<accession>A0A564L0F5</accession>
<dbReference type="GO" id="GO:0008320">
    <property type="term" value="F:protein transmembrane transporter activity"/>
    <property type="evidence" value="ECO:0007669"/>
    <property type="project" value="TreeGrafter"/>
</dbReference>
<dbReference type="GO" id="GO:0098046">
    <property type="term" value="C:type V protein secretion system complex"/>
    <property type="evidence" value="ECO:0007669"/>
    <property type="project" value="TreeGrafter"/>
</dbReference>
<evidence type="ECO:0000256" key="3">
    <source>
        <dbReference type="ARBA" id="ARBA00023237"/>
    </source>
</evidence>
<dbReference type="PANTHER" id="PTHR34597:SF3">
    <property type="entry name" value="OUTER MEMBRANE TRANSPORTER CDIB"/>
    <property type="match status" value="1"/>
</dbReference>
<feature type="domain" description="ShlB POTRA" evidence="7">
    <location>
        <begin position="151"/>
        <end position="202"/>
    </location>
</feature>
<name>A0A564L0F5_9ENTR</name>
<sequence>MWTNTNRLAIILCLNLLASFTVRAGIEAATVNQVEQDKARESALMPHQQQYQSSRTNAKTQTLIFPEEATCRYITQVDIESEDKAKTSAIMDKITAQAIGHCLGVEGIRLLTTALQNELITRGYITSLIDIPSQSLDGGILKITLVYGKTGNIAFAPNSATTNLWTSMPTHSGKILRLSDLEQGMANLQRLPGSSAHMKLRPGEHIGESDIEITRVMDKTWQVGAWLDDAGSRASGRYQGGGALYLYDLSSLNDILSISAGGDVEFNQHDDGNHNGNLYYSLPFSYWSLSLYGSYSQYRQLFKGKWSAIDYKSKNRYYSATLSRLLSHTRQQKTTADLRIAKSSSHYFFGGDEILVMRKQNPVWEFTLRHQHYFNNKVIDASAGVQRSLPWLSSTSTPEEKARLYSRHSRVIHADVQALAQFAATGDKFSWMPRFHAQFSPDILSSDNQLNIGNRWTVRGFDGENTLSANQGWYWRNDFVWNIPSYERQLYFGLDVGRIIGSERLQKGKTLSGAAGGIRGEIWSTQYDFFVSTPISKPDDFHSDAMNMGFSLQWRY</sequence>
<dbReference type="Pfam" id="PF08479">
    <property type="entry name" value="POTRA_2"/>
    <property type="match status" value="1"/>
</dbReference>
<dbReference type="InterPro" id="IPR051544">
    <property type="entry name" value="TPS_OM_transporter"/>
</dbReference>
<evidence type="ECO:0000313" key="8">
    <source>
        <dbReference type="EMBL" id="VUS75008.1"/>
    </source>
</evidence>
<dbReference type="PIRSF" id="PIRSF029745">
    <property type="entry name" value="FhaC"/>
    <property type="match status" value="1"/>
</dbReference>
<feature type="domain" description="Haemolysin activator HlyB C-terminal" evidence="5">
    <location>
        <begin position="207"/>
        <end position="520"/>
    </location>
</feature>
<evidence type="ECO:0000256" key="2">
    <source>
        <dbReference type="ARBA" id="ARBA00022692"/>
    </source>
</evidence>
<dbReference type="Proteomes" id="UP000318370">
    <property type="component" value="Unassembled WGS sequence"/>
</dbReference>
<keyword evidence="1" id="KW-1134">Transmembrane beta strand</keyword>
<evidence type="ECO:0000256" key="4">
    <source>
        <dbReference type="SAM" id="SignalP"/>
    </source>
</evidence>
<evidence type="ECO:0000259" key="6">
    <source>
        <dbReference type="Pfam" id="PF08479"/>
    </source>
</evidence>
<dbReference type="InterPro" id="IPR035251">
    <property type="entry name" value="ShlB_POTRA"/>
</dbReference>
<dbReference type="RefSeq" id="WP_142463084.1">
    <property type="nucleotide sequence ID" value="NZ_CABGHF010000015.1"/>
</dbReference>
<keyword evidence="3" id="KW-0998">Cell outer membrane</keyword>
<evidence type="ECO:0000259" key="7">
    <source>
        <dbReference type="Pfam" id="PF17287"/>
    </source>
</evidence>
<gene>
    <name evidence="8" type="primary">shlB_2</name>
    <name evidence="8" type="ORF">SB6408_05202</name>
</gene>
<dbReference type="GO" id="GO:0046819">
    <property type="term" value="P:protein secretion by the type V secretion system"/>
    <property type="evidence" value="ECO:0007669"/>
    <property type="project" value="TreeGrafter"/>
</dbReference>
<organism evidence="8 9">
    <name type="scientific">Klebsiella spallanzanii</name>
    <dbReference type="NCBI Taxonomy" id="2587528"/>
    <lineage>
        <taxon>Bacteria</taxon>
        <taxon>Pseudomonadati</taxon>
        <taxon>Pseudomonadota</taxon>
        <taxon>Gammaproteobacteria</taxon>
        <taxon>Enterobacterales</taxon>
        <taxon>Enterobacteriaceae</taxon>
        <taxon>Klebsiella/Raoultella group</taxon>
        <taxon>Klebsiella</taxon>
    </lineage>
</organism>
<reference evidence="8 9" key="1">
    <citation type="submission" date="2019-07" db="EMBL/GenBank/DDBJ databases">
        <authorList>
            <person name="Brisse S."/>
            <person name="Rodrigues C."/>
            <person name="Thorpe H."/>
        </authorList>
    </citation>
    <scope>NUCLEOTIDE SEQUENCE [LARGE SCALE GENOMIC DNA]</scope>
    <source>
        <strain evidence="8">SB6408</strain>
    </source>
</reference>
<dbReference type="InterPro" id="IPR013686">
    <property type="entry name" value="Polypept-transport_assoc_ShlB"/>
</dbReference>
<evidence type="ECO:0000313" key="9">
    <source>
        <dbReference type="Proteomes" id="UP000318370"/>
    </source>
</evidence>
<feature type="domain" description="Polypeptide-transport-associated ShlB-type" evidence="6">
    <location>
        <begin position="74"/>
        <end position="148"/>
    </location>
</feature>
<keyword evidence="4" id="KW-0732">Signal</keyword>
<feature type="signal peptide" evidence="4">
    <location>
        <begin position="1"/>
        <end position="24"/>
    </location>
</feature>
<dbReference type="AlphaFoldDB" id="A0A564L0F5"/>
<evidence type="ECO:0000256" key="1">
    <source>
        <dbReference type="ARBA" id="ARBA00022452"/>
    </source>
</evidence>
<dbReference type="PANTHER" id="PTHR34597">
    <property type="entry name" value="SLR1661 PROTEIN"/>
    <property type="match status" value="1"/>
</dbReference>
<keyword evidence="2" id="KW-0812">Transmembrane</keyword>
<dbReference type="InterPro" id="IPR027282">
    <property type="entry name" value="TPS"/>
</dbReference>
<dbReference type="Pfam" id="PF17287">
    <property type="entry name" value="POTRA_3"/>
    <property type="match status" value="1"/>
</dbReference>
<protein>
    <submittedName>
        <fullName evidence="8">Hemolysin transporter protein ShlB</fullName>
    </submittedName>
</protein>
<dbReference type="InterPro" id="IPR005565">
    <property type="entry name" value="Hemolysn_activator_HlyB_C"/>
</dbReference>
<evidence type="ECO:0000259" key="5">
    <source>
        <dbReference type="Pfam" id="PF03865"/>
    </source>
</evidence>
<dbReference type="Pfam" id="PF03865">
    <property type="entry name" value="ShlB"/>
    <property type="match status" value="1"/>
</dbReference>
<dbReference type="Gene3D" id="2.40.160.50">
    <property type="entry name" value="membrane protein fhac: a member of the omp85/tpsb transporter family"/>
    <property type="match status" value="1"/>
</dbReference>
<dbReference type="Gene3D" id="3.10.20.310">
    <property type="entry name" value="membrane protein fhac"/>
    <property type="match status" value="1"/>
</dbReference>